<dbReference type="Proteomes" id="UP000321103">
    <property type="component" value="Unassembled WGS sequence"/>
</dbReference>
<protein>
    <recommendedName>
        <fullName evidence="2">Zinc finger CGNR domain-containing protein</fullName>
    </recommendedName>
</protein>
<dbReference type="AlphaFoldDB" id="A0A512I9H8"/>
<sequence>MHFAYDTEDVLEFDVALLNTAPGASRSGEEELVGTEQLRVLLEEHGWSGRFDRDEQELSDVLGVRHDLRRIWALERDAMVAAVNAVLDTDAVAPQLARHDGKDWHLHASPSHAPLATRLRLESAFALVDVIRADETDRLRVCEAEDCEGVLLDLSRNRSKRFCSQRCANRTNMTAYRRRRAEDAEPGGGESGAGD</sequence>
<feature type="compositionally biased region" description="Gly residues" evidence="1">
    <location>
        <begin position="186"/>
        <end position="195"/>
    </location>
</feature>
<dbReference type="Pfam" id="PF07336">
    <property type="entry name" value="ABATE"/>
    <property type="match status" value="1"/>
</dbReference>
<evidence type="ECO:0000313" key="3">
    <source>
        <dbReference type="EMBL" id="GEO94343.1"/>
    </source>
</evidence>
<accession>A0A512I9H8</accession>
<dbReference type="STRING" id="388357.GCA_001580365_01783"/>
<evidence type="ECO:0000259" key="2">
    <source>
        <dbReference type="Pfam" id="PF11706"/>
    </source>
</evidence>
<dbReference type="Pfam" id="PF11706">
    <property type="entry name" value="zf-CGNR"/>
    <property type="match status" value="1"/>
</dbReference>
<dbReference type="Gene3D" id="1.10.3300.10">
    <property type="entry name" value="Jann2411-like domain"/>
    <property type="match status" value="1"/>
</dbReference>
<dbReference type="PANTHER" id="PTHR35525">
    <property type="entry name" value="BLL6575 PROTEIN"/>
    <property type="match status" value="1"/>
</dbReference>
<keyword evidence="4" id="KW-1185">Reference proteome</keyword>
<name>A0A512I9H8_9MICC</name>
<dbReference type="RefSeq" id="WP_084271530.1">
    <property type="nucleotide sequence ID" value="NZ_BJZS01000015.1"/>
</dbReference>
<organism evidence="3 4">
    <name type="scientific">Kocuria turfanensis</name>
    <dbReference type="NCBI Taxonomy" id="388357"/>
    <lineage>
        <taxon>Bacteria</taxon>
        <taxon>Bacillati</taxon>
        <taxon>Actinomycetota</taxon>
        <taxon>Actinomycetes</taxon>
        <taxon>Micrococcales</taxon>
        <taxon>Micrococcaceae</taxon>
        <taxon>Kocuria</taxon>
    </lineage>
</organism>
<comment type="caution">
    <text evidence="3">The sequence shown here is derived from an EMBL/GenBank/DDBJ whole genome shotgun (WGS) entry which is preliminary data.</text>
</comment>
<gene>
    <name evidence="3" type="ORF">KTU01_04660</name>
</gene>
<evidence type="ECO:0000313" key="4">
    <source>
        <dbReference type="Proteomes" id="UP000321103"/>
    </source>
</evidence>
<dbReference type="PANTHER" id="PTHR35525:SF3">
    <property type="entry name" value="BLL6575 PROTEIN"/>
    <property type="match status" value="1"/>
</dbReference>
<dbReference type="InterPro" id="IPR023286">
    <property type="entry name" value="ABATE_dom_sf"/>
</dbReference>
<evidence type="ECO:0000256" key="1">
    <source>
        <dbReference type="SAM" id="MobiDB-lite"/>
    </source>
</evidence>
<reference evidence="3 4" key="1">
    <citation type="submission" date="2019-07" db="EMBL/GenBank/DDBJ databases">
        <title>Whole genome shotgun sequence of Kocuria turfanensis NBRC 107627.</title>
        <authorList>
            <person name="Hosoyama A."/>
            <person name="Uohara A."/>
            <person name="Ohji S."/>
            <person name="Ichikawa N."/>
        </authorList>
    </citation>
    <scope>NUCLEOTIDE SEQUENCE [LARGE SCALE GENOMIC DNA]</scope>
    <source>
        <strain evidence="3 4">NBRC 107627</strain>
    </source>
</reference>
<dbReference type="InterPro" id="IPR010852">
    <property type="entry name" value="ABATE"/>
</dbReference>
<proteinExistence type="predicted"/>
<dbReference type="EMBL" id="BJZS01000015">
    <property type="protein sequence ID" value="GEO94343.1"/>
    <property type="molecule type" value="Genomic_DNA"/>
</dbReference>
<dbReference type="SUPFAM" id="SSF160904">
    <property type="entry name" value="Jann2411-like"/>
    <property type="match status" value="1"/>
</dbReference>
<feature type="region of interest" description="Disordered" evidence="1">
    <location>
        <begin position="176"/>
        <end position="195"/>
    </location>
</feature>
<dbReference type="InterPro" id="IPR021005">
    <property type="entry name" value="Znf_CGNR"/>
</dbReference>
<feature type="domain" description="Zinc finger CGNR" evidence="2">
    <location>
        <begin position="138"/>
        <end position="180"/>
    </location>
</feature>